<keyword evidence="3" id="KW-1185">Reference proteome</keyword>
<accession>A0A7J8JH54</accession>
<feature type="region of interest" description="Disordered" evidence="1">
    <location>
        <begin position="18"/>
        <end position="41"/>
    </location>
</feature>
<comment type="caution">
    <text evidence="2">The sequence shown here is derived from an EMBL/GenBank/DDBJ whole genome shotgun (WGS) entry which is preliminary data.</text>
</comment>
<dbReference type="Proteomes" id="UP000593571">
    <property type="component" value="Unassembled WGS sequence"/>
</dbReference>
<reference evidence="2 3" key="1">
    <citation type="journal article" date="2020" name="Nature">
        <title>Six reference-quality genomes reveal evolution of bat adaptations.</title>
        <authorList>
            <person name="Jebb D."/>
            <person name="Huang Z."/>
            <person name="Pippel M."/>
            <person name="Hughes G.M."/>
            <person name="Lavrichenko K."/>
            <person name="Devanna P."/>
            <person name="Winkler S."/>
            <person name="Jermiin L.S."/>
            <person name="Skirmuntt E.C."/>
            <person name="Katzourakis A."/>
            <person name="Burkitt-Gray L."/>
            <person name="Ray D.A."/>
            <person name="Sullivan K.A.M."/>
            <person name="Roscito J.G."/>
            <person name="Kirilenko B.M."/>
            <person name="Davalos L.M."/>
            <person name="Corthals A.P."/>
            <person name="Power M.L."/>
            <person name="Jones G."/>
            <person name="Ransome R.D."/>
            <person name="Dechmann D.K.N."/>
            <person name="Locatelli A.G."/>
            <person name="Puechmaille S.J."/>
            <person name="Fedrigo O."/>
            <person name="Jarvis E.D."/>
            <person name="Hiller M."/>
            <person name="Vernes S.C."/>
            <person name="Myers E.W."/>
            <person name="Teeling E.C."/>
        </authorList>
    </citation>
    <scope>NUCLEOTIDE SEQUENCE [LARGE SCALE GENOMIC DNA]</scope>
    <source>
        <strain evidence="2">MRouAeg1</strain>
        <tissue evidence="2">Muscle</tissue>
    </source>
</reference>
<sequence length="141" mass="15328">MLCPHSFPPTRRVGIISGQSRKAKRSRQGAMENKGRTEGSIQGPTCQLRACPSDSGLFAKWICHPVLSGLQATHCSQKRAAASGELSAFGCDSLGRPVFSIRHRHFCCKKGEVSLGSILISVDAETNHYKCSSFKQHNLLS</sequence>
<proteinExistence type="predicted"/>
<dbReference type="EMBL" id="JACASE010000002">
    <property type="protein sequence ID" value="KAF6495861.1"/>
    <property type="molecule type" value="Genomic_DNA"/>
</dbReference>
<dbReference type="AlphaFoldDB" id="A0A7J8JH54"/>
<organism evidence="2 3">
    <name type="scientific">Rousettus aegyptiacus</name>
    <name type="common">Egyptian fruit bat</name>
    <name type="synonym">Pteropus aegyptiacus</name>
    <dbReference type="NCBI Taxonomy" id="9407"/>
    <lineage>
        <taxon>Eukaryota</taxon>
        <taxon>Metazoa</taxon>
        <taxon>Chordata</taxon>
        <taxon>Craniata</taxon>
        <taxon>Vertebrata</taxon>
        <taxon>Euteleostomi</taxon>
        <taxon>Mammalia</taxon>
        <taxon>Eutheria</taxon>
        <taxon>Laurasiatheria</taxon>
        <taxon>Chiroptera</taxon>
        <taxon>Yinpterochiroptera</taxon>
        <taxon>Pteropodoidea</taxon>
        <taxon>Pteropodidae</taxon>
        <taxon>Rousettinae</taxon>
        <taxon>Rousettus</taxon>
    </lineage>
</organism>
<evidence type="ECO:0000256" key="1">
    <source>
        <dbReference type="SAM" id="MobiDB-lite"/>
    </source>
</evidence>
<evidence type="ECO:0000313" key="2">
    <source>
        <dbReference type="EMBL" id="KAF6495861.1"/>
    </source>
</evidence>
<name>A0A7J8JH54_ROUAE</name>
<gene>
    <name evidence="2" type="ORF">HJG63_010196</name>
</gene>
<evidence type="ECO:0000313" key="3">
    <source>
        <dbReference type="Proteomes" id="UP000593571"/>
    </source>
</evidence>
<protein>
    <submittedName>
        <fullName evidence="2">Uncharacterized protein</fullName>
    </submittedName>
</protein>